<dbReference type="EMBL" id="AP027732">
    <property type="protein sequence ID" value="BDZ50549.1"/>
    <property type="molecule type" value="Genomic_DNA"/>
</dbReference>
<gene>
    <name evidence="1" type="ORF">GCM10025867_27900</name>
</gene>
<name>A0ABM8GQ14_9MICO</name>
<dbReference type="PANTHER" id="PTHR37816:SF1">
    <property type="entry name" value="TOXIN"/>
    <property type="match status" value="1"/>
</dbReference>
<evidence type="ECO:0000313" key="2">
    <source>
        <dbReference type="Proteomes" id="UP001321486"/>
    </source>
</evidence>
<sequence>MVIAGVSGAGKSTLARRLSRILQLPYTELDSLFHGPDWTERETFVADVDALTQTERWVSEWQYTAVRPLLLERADTLVWLDLPYRIVLRRVVGRTVRRRLRRERLWNDNVEGPLTGFFTDPDHIVRWSIRSRNKLRDLPELVAAEYPRLQAVRLRSPREVEQFIFAAGTHRADSRDV</sequence>
<proteinExistence type="predicted"/>
<dbReference type="InterPro" id="IPR027417">
    <property type="entry name" value="P-loop_NTPase"/>
</dbReference>
<dbReference type="InterPro" id="IPR052922">
    <property type="entry name" value="Cytidylate_Kinase-2"/>
</dbReference>
<reference evidence="2" key="1">
    <citation type="journal article" date="2019" name="Int. J. Syst. Evol. Microbiol.">
        <title>The Global Catalogue of Microorganisms (GCM) 10K type strain sequencing project: providing services to taxonomists for standard genome sequencing and annotation.</title>
        <authorList>
            <consortium name="The Broad Institute Genomics Platform"/>
            <consortium name="The Broad Institute Genome Sequencing Center for Infectious Disease"/>
            <person name="Wu L."/>
            <person name="Ma J."/>
        </authorList>
    </citation>
    <scope>NUCLEOTIDE SEQUENCE [LARGE SCALE GENOMIC DNA]</scope>
    <source>
        <strain evidence="2">NBRC 108728</strain>
    </source>
</reference>
<dbReference type="PANTHER" id="PTHR37816">
    <property type="entry name" value="YALI0E33011P"/>
    <property type="match status" value="1"/>
</dbReference>
<keyword evidence="1" id="KW-0418">Kinase</keyword>
<dbReference type="Proteomes" id="UP001321486">
    <property type="component" value="Chromosome"/>
</dbReference>
<organism evidence="1 2">
    <name type="scientific">Frondihabitans sucicola</name>
    <dbReference type="NCBI Taxonomy" id="1268041"/>
    <lineage>
        <taxon>Bacteria</taxon>
        <taxon>Bacillati</taxon>
        <taxon>Actinomycetota</taxon>
        <taxon>Actinomycetes</taxon>
        <taxon>Micrococcales</taxon>
        <taxon>Microbacteriaceae</taxon>
        <taxon>Frondihabitans</taxon>
    </lineage>
</organism>
<keyword evidence="2" id="KW-1185">Reference proteome</keyword>
<evidence type="ECO:0000313" key="1">
    <source>
        <dbReference type="EMBL" id="BDZ50549.1"/>
    </source>
</evidence>
<dbReference type="SUPFAM" id="SSF52540">
    <property type="entry name" value="P-loop containing nucleoside triphosphate hydrolases"/>
    <property type="match status" value="1"/>
</dbReference>
<protein>
    <submittedName>
        <fullName evidence="1">Adenylate kinase</fullName>
    </submittedName>
</protein>
<dbReference type="Gene3D" id="3.40.50.300">
    <property type="entry name" value="P-loop containing nucleotide triphosphate hydrolases"/>
    <property type="match status" value="1"/>
</dbReference>
<accession>A0ABM8GQ14</accession>
<keyword evidence="1" id="KW-0808">Transferase</keyword>
<dbReference type="GO" id="GO:0016301">
    <property type="term" value="F:kinase activity"/>
    <property type="evidence" value="ECO:0007669"/>
    <property type="project" value="UniProtKB-KW"/>
</dbReference>